<dbReference type="eggNOG" id="COG1881">
    <property type="taxonomic scope" value="Bacteria"/>
</dbReference>
<dbReference type="Proteomes" id="UP000030361">
    <property type="component" value="Chromosome"/>
</dbReference>
<dbReference type="OrthoDB" id="9797506at2"/>
<protein>
    <recommendedName>
        <fullName evidence="3">Phospholipid-binding protein</fullName>
    </recommendedName>
</protein>
<dbReference type="AlphaFoldDB" id="A0A1S6QIR0"/>
<dbReference type="CDD" id="cd00865">
    <property type="entry name" value="PEBP_bact_arch"/>
    <property type="match status" value="1"/>
</dbReference>
<evidence type="ECO:0000313" key="1">
    <source>
        <dbReference type="EMBL" id="AQW21495.1"/>
    </source>
</evidence>
<accession>A0A1S6QIR0</accession>
<dbReference type="RefSeq" id="WP_035167970.1">
    <property type="nucleotide sequence ID" value="NZ_CP018906.1"/>
</dbReference>
<dbReference type="Pfam" id="PF01161">
    <property type="entry name" value="PBP"/>
    <property type="match status" value="1"/>
</dbReference>
<dbReference type="InterPro" id="IPR005247">
    <property type="entry name" value="YbhB_YbcL/LppC-like"/>
</dbReference>
<dbReference type="InterPro" id="IPR008914">
    <property type="entry name" value="PEBP"/>
</dbReference>
<gene>
    <name evidence="1" type="ORF">PL11_005880</name>
</gene>
<evidence type="ECO:0008006" key="3">
    <source>
        <dbReference type="Google" id="ProtNLM"/>
    </source>
</evidence>
<dbReference type="EMBL" id="CP018906">
    <property type="protein sequence ID" value="AQW21495.1"/>
    <property type="molecule type" value="Genomic_DNA"/>
</dbReference>
<dbReference type="PANTHER" id="PTHR30289:SF1">
    <property type="entry name" value="PEBP (PHOSPHATIDYLETHANOLAMINE-BINDING PROTEIN) FAMILY PROTEIN"/>
    <property type="match status" value="1"/>
</dbReference>
<dbReference type="NCBIfam" id="TIGR00481">
    <property type="entry name" value="YbhB/YbcL family Raf kinase inhibitor-like protein"/>
    <property type="match status" value="1"/>
</dbReference>
<dbReference type="Gene3D" id="3.90.280.10">
    <property type="entry name" value="PEBP-like"/>
    <property type="match status" value="1"/>
</dbReference>
<dbReference type="PANTHER" id="PTHR30289">
    <property type="entry name" value="UNCHARACTERIZED PROTEIN YBCL-RELATED"/>
    <property type="match status" value="1"/>
</dbReference>
<sequence>MKISVPLENGLLPDKYGKYAEEKLDDKPIISFPITISDAPANTKAFALLLIDWDAIPVGGFAWIHWVAANIDGKVTEIPEDNSRTLKVPMVQGRNSTAGAIVGNQNPDSAWRYNGPQPPDAVHDYQLNVYALDSTLDLSDGFWLNELQKKMAGHVIETSMIAIPSRN</sequence>
<organism evidence="1 2">
    <name type="scientific">Lentilactobacillus curieae</name>
    <dbReference type="NCBI Taxonomy" id="1138822"/>
    <lineage>
        <taxon>Bacteria</taxon>
        <taxon>Bacillati</taxon>
        <taxon>Bacillota</taxon>
        <taxon>Bacilli</taxon>
        <taxon>Lactobacillales</taxon>
        <taxon>Lactobacillaceae</taxon>
        <taxon>Lentilactobacillus</taxon>
    </lineage>
</organism>
<dbReference type="SUPFAM" id="SSF49777">
    <property type="entry name" value="PEBP-like"/>
    <property type="match status" value="1"/>
</dbReference>
<dbReference type="InterPro" id="IPR036610">
    <property type="entry name" value="PEBP-like_sf"/>
</dbReference>
<name>A0A1S6QIR0_9LACO</name>
<reference evidence="1 2" key="1">
    <citation type="journal article" date="2015" name="Genome Announc.">
        <title>Genome Sequence of Lactobacillus curieae CCTCC M 2011381T, a Novel Producer of Gamma-aminobutyric Acid.</title>
        <authorList>
            <person name="Wang Y."/>
            <person name="Wang Y."/>
            <person name="Lang C."/>
            <person name="Wei D."/>
            <person name="Xu P."/>
            <person name="Xie J."/>
        </authorList>
    </citation>
    <scope>NUCLEOTIDE SEQUENCE [LARGE SCALE GENOMIC DNA]</scope>
    <source>
        <strain evidence="1 2">CCTCC M 2011381</strain>
    </source>
</reference>
<evidence type="ECO:0000313" key="2">
    <source>
        <dbReference type="Proteomes" id="UP000030361"/>
    </source>
</evidence>
<dbReference type="KEGG" id="lcu:PL11_005880"/>
<keyword evidence="2" id="KW-1185">Reference proteome</keyword>
<proteinExistence type="predicted"/>